<dbReference type="Proteomes" id="UP001230145">
    <property type="component" value="Unassembled WGS sequence"/>
</dbReference>
<dbReference type="RefSeq" id="WP_307634586.1">
    <property type="nucleotide sequence ID" value="NZ_JAUSQL010000001.1"/>
</dbReference>
<proteinExistence type="predicted"/>
<reference evidence="1 2" key="1">
    <citation type="submission" date="2023-07" db="EMBL/GenBank/DDBJ databases">
        <title>Sequencing the genomes of 1000 actinobacteria strains.</title>
        <authorList>
            <person name="Klenk H.-P."/>
        </authorList>
    </citation>
    <scope>NUCLEOTIDE SEQUENCE [LARGE SCALE GENOMIC DNA]</scope>
    <source>
        <strain evidence="1 2">DSM 19515</strain>
    </source>
</reference>
<name>A0ABT9PH90_9ACTO</name>
<sequence length="60" mass="7112">MRHSLDELAGMIDALLELVPETQYAREMRQQAEYEEVVWALQDEAKRRGIELPERLKEKV</sequence>
<evidence type="ECO:0000313" key="1">
    <source>
        <dbReference type="EMBL" id="MDP9832075.1"/>
    </source>
</evidence>
<protein>
    <submittedName>
        <fullName evidence="1">Uncharacterized protein</fullName>
    </submittedName>
</protein>
<keyword evidence="2" id="KW-1185">Reference proteome</keyword>
<accession>A0ABT9PH90</accession>
<evidence type="ECO:0000313" key="2">
    <source>
        <dbReference type="Proteomes" id="UP001230145"/>
    </source>
</evidence>
<gene>
    <name evidence="1" type="ORF">J2S45_000754</name>
</gene>
<comment type="caution">
    <text evidence="1">The sequence shown here is derived from an EMBL/GenBank/DDBJ whole genome shotgun (WGS) entry which is preliminary data.</text>
</comment>
<dbReference type="EMBL" id="JAUSQL010000001">
    <property type="protein sequence ID" value="MDP9832075.1"/>
    <property type="molecule type" value="Genomic_DNA"/>
</dbReference>
<organism evidence="1 2">
    <name type="scientific">Trueperella abortisuis</name>
    <dbReference type="NCBI Taxonomy" id="445930"/>
    <lineage>
        <taxon>Bacteria</taxon>
        <taxon>Bacillati</taxon>
        <taxon>Actinomycetota</taxon>
        <taxon>Actinomycetes</taxon>
        <taxon>Actinomycetales</taxon>
        <taxon>Actinomycetaceae</taxon>
        <taxon>Trueperella</taxon>
    </lineage>
</organism>